<evidence type="ECO:0000313" key="2">
    <source>
        <dbReference type="Proteomes" id="UP001597231"/>
    </source>
</evidence>
<keyword evidence="2" id="KW-1185">Reference proteome</keyword>
<accession>A0ABW3U089</accession>
<proteinExistence type="predicted"/>
<reference evidence="2" key="1">
    <citation type="journal article" date="2019" name="Int. J. Syst. Evol. Microbiol.">
        <title>The Global Catalogue of Microorganisms (GCM) 10K type strain sequencing project: providing services to taxonomists for standard genome sequencing and annotation.</title>
        <authorList>
            <consortium name="The Broad Institute Genomics Platform"/>
            <consortium name="The Broad Institute Genome Sequencing Center for Infectious Disease"/>
            <person name="Wu L."/>
            <person name="Ma J."/>
        </authorList>
    </citation>
    <scope>NUCLEOTIDE SEQUENCE [LARGE SCALE GENOMIC DNA]</scope>
    <source>
        <strain evidence="2">CCUG 53915</strain>
    </source>
</reference>
<dbReference type="Proteomes" id="UP001597231">
    <property type="component" value="Unassembled WGS sequence"/>
</dbReference>
<sequence>MRFERPSMKWEAEHIAYRKEWDEDRMTPNSLHLNGDKPYEIYLDELAAKEAGHGNRMRNTNYLLMMKRSYSWNG</sequence>
<dbReference type="EMBL" id="JBHTLT010000116">
    <property type="protein sequence ID" value="MFD1206188.1"/>
    <property type="molecule type" value="Genomic_DNA"/>
</dbReference>
<organism evidence="1 2">
    <name type="scientific">Sporosarcina contaminans</name>
    <dbReference type="NCBI Taxonomy" id="633403"/>
    <lineage>
        <taxon>Bacteria</taxon>
        <taxon>Bacillati</taxon>
        <taxon>Bacillota</taxon>
        <taxon>Bacilli</taxon>
        <taxon>Bacillales</taxon>
        <taxon>Caryophanaceae</taxon>
        <taxon>Sporosarcina</taxon>
    </lineage>
</organism>
<gene>
    <name evidence="1" type="ORF">ACFQ38_13905</name>
</gene>
<evidence type="ECO:0000313" key="1">
    <source>
        <dbReference type="EMBL" id="MFD1206188.1"/>
    </source>
</evidence>
<comment type="caution">
    <text evidence="1">The sequence shown here is derived from an EMBL/GenBank/DDBJ whole genome shotgun (WGS) entry which is preliminary data.</text>
</comment>
<dbReference type="RefSeq" id="WP_381481618.1">
    <property type="nucleotide sequence ID" value="NZ_JBHTLT010000116.1"/>
</dbReference>
<name>A0ABW3U089_9BACL</name>
<protein>
    <submittedName>
        <fullName evidence="1">Uncharacterized protein</fullName>
    </submittedName>
</protein>